<feature type="compositionally biased region" description="Pro residues" evidence="12">
    <location>
        <begin position="308"/>
        <end position="319"/>
    </location>
</feature>
<evidence type="ECO:0000313" key="14">
    <source>
        <dbReference type="EMBL" id="EPE35182.1"/>
    </source>
</evidence>
<comment type="subcellular location">
    <subcellularLocation>
        <location evidence="1">Endomembrane system</location>
        <topology evidence="1">Multi-pass membrane protein</topology>
    </subcellularLocation>
</comment>
<reference evidence="14 15" key="1">
    <citation type="journal article" date="2013" name="BMC Genomics">
        <title>Genomics-driven discovery of the pneumocandin biosynthetic gene cluster in the fungus Glarea lozoyensis.</title>
        <authorList>
            <person name="Chen L."/>
            <person name="Yue Q."/>
            <person name="Zhang X."/>
            <person name="Xiang M."/>
            <person name="Wang C."/>
            <person name="Li S."/>
            <person name="Che Y."/>
            <person name="Ortiz-Lopez F.J."/>
            <person name="Bills G.F."/>
            <person name="Liu X."/>
            <person name="An Z."/>
        </authorList>
    </citation>
    <scope>NUCLEOTIDE SEQUENCE [LARGE SCALE GENOMIC DNA]</scope>
    <source>
        <strain evidence="15">ATCC 20868 / MF5171</strain>
    </source>
</reference>
<feature type="compositionally biased region" description="Polar residues" evidence="12">
    <location>
        <begin position="102"/>
        <end position="138"/>
    </location>
</feature>
<accession>S3D9M6</accession>
<evidence type="ECO:0000256" key="7">
    <source>
        <dbReference type="ARBA" id="ARBA00023288"/>
    </source>
</evidence>
<feature type="compositionally biased region" description="Basic and acidic residues" evidence="12">
    <location>
        <begin position="289"/>
        <end position="300"/>
    </location>
</feature>
<dbReference type="PROSITE" id="PS50216">
    <property type="entry name" value="DHHC"/>
    <property type="match status" value="1"/>
</dbReference>
<comment type="domain">
    <text evidence="11">The DHHC domain is required for palmitoyltransferase activity.</text>
</comment>
<keyword evidence="6" id="KW-0564">Palmitate</keyword>
<comment type="similarity">
    <text evidence="9">Belongs to the DHHC palmitoyltransferase family. ERF2/ZDHHC9 subfamily.</text>
</comment>
<dbReference type="RefSeq" id="XP_008078169.1">
    <property type="nucleotide sequence ID" value="XM_008079978.1"/>
</dbReference>
<sequence length="667" mass="73110">MASRDAAGNRPHSTDMDNSFPNPVPDSDRGDGESILSSRMTDIASDDGGEHGMAPASRGARLPGHRGGAETSRPNTAVTGVSSQRGGWGQSPPSRRGFAAGNNMQRGSTMGSVAGSATESTGTRPQSSSRTHVPSLTSHAFFRPMNAQRLQAQRGVRPFVPQPSDDGSVDGGSSVARNSVTSNPIGRIQSTVDEDGLPPPSRGTEMTEQETAERVTANTSPTRGHYPTGSLSESVRPLQRPSNNKGLSLNIDKNYKHGLGANLPTPAKSPRSFRSSFLLPSRGDSQTNHPDRNTQGREKLASVASSPGMPPEPQKPVPKPAKLGTNYQYFTGNTVFFWGGRLQNSRDKPVNIATGLLTILPAVLFFTTSAPWLWHNISPAIPIVYAYVFYICISSFIHASVSDPGILPRNLHPMPPVDENEDALAIGPSLNDWTMIKSAQSSAAAMEVPTKYCKTCNIWRPPRGHHCRVCDNCIETQDHHCVWLNNCIGRRNYRYFFAYVSYSTLMGAITIAACLAQILVYMNRNDINFKQSISHFRVPFATVIYAVIVTPYPAALMGYHLFLMGRGETTREYLNSHKFLKKDRHRPFTQGSVLKNWFVVLCRPRPPTYLNFKRKYEEGDQRFGERKGKRTAPIKKEFQGGAALSAADVEMQNVNNGSREFQGSNAQ</sequence>
<evidence type="ECO:0000256" key="2">
    <source>
        <dbReference type="ARBA" id="ARBA00022679"/>
    </source>
</evidence>
<organism evidence="14 15">
    <name type="scientific">Glarea lozoyensis (strain ATCC 20868 / MF5171)</name>
    <dbReference type="NCBI Taxonomy" id="1116229"/>
    <lineage>
        <taxon>Eukaryota</taxon>
        <taxon>Fungi</taxon>
        <taxon>Dikarya</taxon>
        <taxon>Ascomycota</taxon>
        <taxon>Pezizomycotina</taxon>
        <taxon>Leotiomycetes</taxon>
        <taxon>Helotiales</taxon>
        <taxon>Helotiaceae</taxon>
        <taxon>Glarea</taxon>
    </lineage>
</organism>
<evidence type="ECO:0000256" key="10">
    <source>
        <dbReference type="ARBA" id="ARBA00048048"/>
    </source>
</evidence>
<dbReference type="Proteomes" id="UP000016922">
    <property type="component" value="Unassembled WGS sequence"/>
</dbReference>
<dbReference type="STRING" id="1116229.S3D9M6"/>
<dbReference type="Pfam" id="PF01529">
    <property type="entry name" value="DHHC"/>
    <property type="match status" value="1"/>
</dbReference>
<evidence type="ECO:0000313" key="15">
    <source>
        <dbReference type="Proteomes" id="UP000016922"/>
    </source>
</evidence>
<evidence type="ECO:0000256" key="8">
    <source>
        <dbReference type="ARBA" id="ARBA00023315"/>
    </source>
</evidence>
<feature type="transmembrane region" description="Helical" evidence="11">
    <location>
        <begin position="496"/>
        <end position="520"/>
    </location>
</feature>
<dbReference type="InterPro" id="IPR001594">
    <property type="entry name" value="Palmitoyltrfase_DHHC"/>
</dbReference>
<dbReference type="GO" id="GO:0019706">
    <property type="term" value="F:protein-cysteine S-palmitoyltransferase activity"/>
    <property type="evidence" value="ECO:0007669"/>
    <property type="project" value="UniProtKB-EC"/>
</dbReference>
<comment type="catalytic activity">
    <reaction evidence="10 11">
        <text>L-cysteinyl-[protein] + hexadecanoyl-CoA = S-hexadecanoyl-L-cysteinyl-[protein] + CoA</text>
        <dbReference type="Rhea" id="RHEA:36683"/>
        <dbReference type="Rhea" id="RHEA-COMP:10131"/>
        <dbReference type="Rhea" id="RHEA-COMP:11032"/>
        <dbReference type="ChEBI" id="CHEBI:29950"/>
        <dbReference type="ChEBI" id="CHEBI:57287"/>
        <dbReference type="ChEBI" id="CHEBI:57379"/>
        <dbReference type="ChEBI" id="CHEBI:74151"/>
        <dbReference type="EC" id="2.3.1.225"/>
    </reaction>
</comment>
<protein>
    <recommendedName>
        <fullName evidence="11">Palmitoyltransferase</fullName>
        <ecNumber evidence="11">2.3.1.225</ecNumber>
    </recommendedName>
</protein>
<dbReference type="InterPro" id="IPR039859">
    <property type="entry name" value="PFA4/ZDH16/20/ERF2-like"/>
</dbReference>
<dbReference type="OMA" id="VPVKYCK"/>
<dbReference type="HOGENOM" id="CLU_021757_0_0_1"/>
<keyword evidence="2 11" id="KW-0808">Transferase</keyword>
<keyword evidence="4 11" id="KW-1133">Transmembrane helix</keyword>
<evidence type="ECO:0000256" key="11">
    <source>
        <dbReference type="RuleBase" id="RU079119"/>
    </source>
</evidence>
<evidence type="ECO:0000259" key="13">
    <source>
        <dbReference type="Pfam" id="PF01529"/>
    </source>
</evidence>
<evidence type="ECO:0000256" key="1">
    <source>
        <dbReference type="ARBA" id="ARBA00004127"/>
    </source>
</evidence>
<dbReference type="GeneID" id="19469923"/>
<feature type="domain" description="Palmitoyltransferase DHHC" evidence="13">
    <location>
        <begin position="450"/>
        <end position="576"/>
    </location>
</feature>
<dbReference type="PANTHER" id="PTHR22883">
    <property type="entry name" value="ZINC FINGER DHHC DOMAIN CONTAINING PROTEIN"/>
    <property type="match status" value="1"/>
</dbReference>
<dbReference type="EMBL" id="KE145355">
    <property type="protein sequence ID" value="EPE35182.1"/>
    <property type="molecule type" value="Genomic_DNA"/>
</dbReference>
<keyword evidence="8 11" id="KW-0012">Acyltransferase</keyword>
<dbReference type="KEGG" id="glz:GLAREA_10878"/>
<feature type="transmembrane region" description="Helical" evidence="11">
    <location>
        <begin position="540"/>
        <end position="562"/>
    </location>
</feature>
<dbReference type="eggNOG" id="KOG1311">
    <property type="taxonomic scope" value="Eukaryota"/>
</dbReference>
<feature type="compositionally biased region" description="Low complexity" evidence="12">
    <location>
        <begin position="269"/>
        <end position="282"/>
    </location>
</feature>
<dbReference type="GO" id="GO:0005794">
    <property type="term" value="C:Golgi apparatus"/>
    <property type="evidence" value="ECO:0007669"/>
    <property type="project" value="TreeGrafter"/>
</dbReference>
<dbReference type="AlphaFoldDB" id="S3D9M6"/>
<evidence type="ECO:0000256" key="12">
    <source>
        <dbReference type="SAM" id="MobiDB-lite"/>
    </source>
</evidence>
<evidence type="ECO:0000256" key="6">
    <source>
        <dbReference type="ARBA" id="ARBA00023139"/>
    </source>
</evidence>
<feature type="transmembrane region" description="Helical" evidence="11">
    <location>
        <begin position="380"/>
        <end position="401"/>
    </location>
</feature>
<feature type="compositionally biased region" description="Polar residues" evidence="12">
    <location>
        <begin position="176"/>
        <end position="191"/>
    </location>
</feature>
<evidence type="ECO:0000256" key="5">
    <source>
        <dbReference type="ARBA" id="ARBA00023136"/>
    </source>
</evidence>
<evidence type="ECO:0000256" key="3">
    <source>
        <dbReference type="ARBA" id="ARBA00022692"/>
    </source>
</evidence>
<name>S3D9M6_GLAL2</name>
<evidence type="ECO:0000256" key="4">
    <source>
        <dbReference type="ARBA" id="ARBA00022989"/>
    </source>
</evidence>
<feature type="compositionally biased region" description="Polar residues" evidence="12">
    <location>
        <begin position="72"/>
        <end position="85"/>
    </location>
</feature>
<keyword evidence="7" id="KW-0449">Lipoprotein</keyword>
<keyword evidence="3 11" id="KW-0812">Transmembrane</keyword>
<dbReference type="EC" id="2.3.1.225" evidence="11"/>
<feature type="transmembrane region" description="Helical" evidence="11">
    <location>
        <begin position="350"/>
        <end position="374"/>
    </location>
</feature>
<gene>
    <name evidence="14" type="ORF">GLAREA_10878</name>
</gene>
<keyword evidence="5 11" id="KW-0472">Membrane</keyword>
<proteinExistence type="inferred from homology"/>
<keyword evidence="15" id="KW-1185">Reference proteome</keyword>
<evidence type="ECO:0000256" key="9">
    <source>
        <dbReference type="ARBA" id="ARBA00023463"/>
    </source>
</evidence>
<dbReference type="GO" id="GO:0006612">
    <property type="term" value="P:protein targeting to membrane"/>
    <property type="evidence" value="ECO:0007669"/>
    <property type="project" value="TreeGrafter"/>
</dbReference>
<feature type="region of interest" description="Disordered" evidence="12">
    <location>
        <begin position="1"/>
        <end position="323"/>
    </location>
</feature>
<dbReference type="OrthoDB" id="9909019at2759"/>
<dbReference type="PANTHER" id="PTHR22883:SF43">
    <property type="entry name" value="PALMITOYLTRANSFERASE APP"/>
    <property type="match status" value="1"/>
</dbReference>
<dbReference type="GO" id="GO:0005783">
    <property type="term" value="C:endoplasmic reticulum"/>
    <property type="evidence" value="ECO:0007669"/>
    <property type="project" value="TreeGrafter"/>
</dbReference>